<dbReference type="InterPro" id="IPR034660">
    <property type="entry name" value="DinB/YfiT-like"/>
</dbReference>
<comment type="similarity">
    <text evidence="1">Belongs to the DinB family.</text>
</comment>
<dbReference type="InterPro" id="IPR007837">
    <property type="entry name" value="DinB"/>
</dbReference>
<dbReference type="SUPFAM" id="SSF109854">
    <property type="entry name" value="DinB/YfiT-like putative metalloenzymes"/>
    <property type="match status" value="1"/>
</dbReference>
<evidence type="ECO:0000256" key="1">
    <source>
        <dbReference type="ARBA" id="ARBA00008635"/>
    </source>
</evidence>
<evidence type="ECO:0000256" key="2">
    <source>
        <dbReference type="ARBA" id="ARBA00022723"/>
    </source>
</evidence>
<evidence type="ECO:0000313" key="4">
    <source>
        <dbReference type="Proteomes" id="UP001501459"/>
    </source>
</evidence>
<accession>A0ABN0ZGY8</accession>
<name>A0ABN0ZGY8_9BACI</name>
<dbReference type="RefSeq" id="WP_343754045.1">
    <property type="nucleotide sequence ID" value="NZ_BAAADM010000055.1"/>
</dbReference>
<proteinExistence type="inferred from homology"/>
<reference evidence="3 4" key="1">
    <citation type="journal article" date="2019" name="Int. J. Syst. Evol. Microbiol.">
        <title>The Global Catalogue of Microorganisms (GCM) 10K type strain sequencing project: providing services to taxonomists for standard genome sequencing and annotation.</title>
        <authorList>
            <consortium name="The Broad Institute Genomics Platform"/>
            <consortium name="The Broad Institute Genome Sequencing Center for Infectious Disease"/>
            <person name="Wu L."/>
            <person name="Ma J."/>
        </authorList>
    </citation>
    <scope>NUCLEOTIDE SEQUENCE [LARGE SCALE GENOMIC DNA]</scope>
    <source>
        <strain evidence="3 4">JCM 12149</strain>
    </source>
</reference>
<dbReference type="Gene3D" id="1.20.120.450">
    <property type="entry name" value="dinb family like domain"/>
    <property type="match status" value="1"/>
</dbReference>
<keyword evidence="2" id="KW-0479">Metal-binding</keyword>
<dbReference type="Proteomes" id="UP001501459">
    <property type="component" value="Unassembled WGS sequence"/>
</dbReference>
<sequence length="156" mass="17982">MSSGMDDVAQGWLQHRMVLDDLLAQTTDDDVDYRPWDGAMSLGELAIHIVTSTDMFIQGIKQGEFSEPATENHYKTMTDVRTIVERYTEHTKEEIKSIFDFQLKGYILFQSVRAPGTYWLSNAIDHEIHHKGQLFTYVRMIGAQNVPPFMRQPNEV</sequence>
<dbReference type="EMBL" id="BAAADM010000055">
    <property type="protein sequence ID" value="GAA0447339.1"/>
    <property type="molecule type" value="Genomic_DNA"/>
</dbReference>
<protein>
    <submittedName>
        <fullName evidence="3">DinB family protein</fullName>
    </submittedName>
</protein>
<gene>
    <name evidence="3" type="ORF">GCM10008983_26680</name>
</gene>
<dbReference type="Pfam" id="PF05163">
    <property type="entry name" value="DinB"/>
    <property type="match status" value="1"/>
</dbReference>
<organism evidence="3 4">
    <name type="scientific">Lentibacillus halophilus</name>
    <dbReference type="NCBI Taxonomy" id="295065"/>
    <lineage>
        <taxon>Bacteria</taxon>
        <taxon>Bacillati</taxon>
        <taxon>Bacillota</taxon>
        <taxon>Bacilli</taxon>
        <taxon>Bacillales</taxon>
        <taxon>Bacillaceae</taxon>
        <taxon>Lentibacillus</taxon>
    </lineage>
</organism>
<comment type="caution">
    <text evidence="3">The sequence shown here is derived from an EMBL/GenBank/DDBJ whole genome shotgun (WGS) entry which is preliminary data.</text>
</comment>
<evidence type="ECO:0000313" key="3">
    <source>
        <dbReference type="EMBL" id="GAA0447339.1"/>
    </source>
</evidence>
<keyword evidence="4" id="KW-1185">Reference proteome</keyword>